<organism evidence="3 4">
    <name type="scientific">Marinobacter excellens HL-55</name>
    <dbReference type="NCBI Taxonomy" id="1305731"/>
    <lineage>
        <taxon>Bacteria</taxon>
        <taxon>Pseudomonadati</taxon>
        <taxon>Pseudomonadota</taxon>
        <taxon>Gammaproteobacteria</taxon>
        <taxon>Pseudomonadales</taxon>
        <taxon>Marinobacteraceae</taxon>
        <taxon>Marinobacter</taxon>
    </lineage>
</organism>
<dbReference type="InterPro" id="IPR050678">
    <property type="entry name" value="DNA_Partitioning_ATPase"/>
</dbReference>
<protein>
    <submittedName>
        <fullName evidence="3">Chromosome partitioning protein</fullName>
    </submittedName>
</protein>
<dbReference type="InterPro" id="IPR027417">
    <property type="entry name" value="P-loop_NTPase"/>
</dbReference>
<accession>A0A0P7Z9Z5</accession>
<comment type="caution">
    <text evidence="3">The sequence shown here is derived from an EMBL/GenBank/DDBJ whole genome shotgun (WGS) entry which is preliminary data.</text>
</comment>
<proteinExistence type="predicted"/>
<comment type="similarity">
    <text evidence="1">To B.subtilis soj.</text>
</comment>
<dbReference type="CDD" id="cd02042">
    <property type="entry name" value="ParAB_family"/>
    <property type="match status" value="1"/>
</dbReference>
<dbReference type="Pfam" id="PF13614">
    <property type="entry name" value="AAA_31"/>
    <property type="match status" value="1"/>
</dbReference>
<dbReference type="Proteomes" id="UP000050416">
    <property type="component" value="Unassembled WGS sequence"/>
</dbReference>
<dbReference type="AlphaFoldDB" id="A0A0P7Z9Z5"/>
<dbReference type="SUPFAM" id="SSF52540">
    <property type="entry name" value="P-loop containing nucleoside triphosphate hydrolases"/>
    <property type="match status" value="1"/>
</dbReference>
<evidence type="ECO:0000256" key="1">
    <source>
        <dbReference type="ARBA" id="ARBA00060876"/>
    </source>
</evidence>
<sequence>MARVIAVTNQKGGVGKTTTCVNLAASLAATKRRVLLVDMDPQGNATMGSGVDKNSLQLSGYDVLTKRATPAEVIVRAEASGFDILPANGDLTAAEVELMNEIGREHRLRLTLNGVRENYDYILIDCPPSLNLLTVNALSAADSVLIPMQCEYYALEGLAALMNTVEQIQETVNPNLEVEGILRTMYDPRNSLTLDVSSQLSEFFGDKVYRAVIPRNVRLAEAPSYGMPALAYDRASKGAVAYLALAGEMVRRHGSKKTSAALAV</sequence>
<dbReference type="Gene3D" id="3.40.50.300">
    <property type="entry name" value="P-loop containing nucleotide triphosphate hydrolases"/>
    <property type="match status" value="1"/>
</dbReference>
<dbReference type="InterPro" id="IPR025669">
    <property type="entry name" value="AAA_dom"/>
</dbReference>
<dbReference type="EMBL" id="LJZQ01000010">
    <property type="protein sequence ID" value="KPQ28920.1"/>
    <property type="molecule type" value="Genomic_DNA"/>
</dbReference>
<evidence type="ECO:0000313" key="3">
    <source>
        <dbReference type="EMBL" id="KPQ28920.1"/>
    </source>
</evidence>
<dbReference type="STRING" id="1305731.GCA_000934705_03026"/>
<reference evidence="3 4" key="1">
    <citation type="submission" date="2015-09" db="EMBL/GenBank/DDBJ databases">
        <title>Identification and resolution of microdiversity through metagenomic sequencing of parallel consortia.</title>
        <authorList>
            <person name="Nelson W.C."/>
            <person name="Romine M.F."/>
            <person name="Lindemann S.R."/>
        </authorList>
    </citation>
    <scope>NUCLEOTIDE SEQUENCE [LARGE SCALE GENOMIC DNA]</scope>
    <source>
        <strain evidence="3">HL-55</strain>
    </source>
</reference>
<dbReference type="FunFam" id="3.40.50.300:FF:000285">
    <property type="entry name" value="Sporulation initiation inhibitor Soj"/>
    <property type="match status" value="1"/>
</dbReference>
<dbReference type="PANTHER" id="PTHR13696:SF52">
    <property type="entry name" value="PARA FAMILY PROTEIN CT_582"/>
    <property type="match status" value="1"/>
</dbReference>
<dbReference type="PIRSF" id="PIRSF009320">
    <property type="entry name" value="Nuc_binding_HP_1000"/>
    <property type="match status" value="1"/>
</dbReference>
<dbReference type="OrthoDB" id="9815116at2"/>
<name>A0A0P7Z9Z5_9GAMM</name>
<dbReference type="PANTHER" id="PTHR13696">
    <property type="entry name" value="P-LOOP CONTAINING NUCLEOSIDE TRIPHOSPHATE HYDROLASE"/>
    <property type="match status" value="1"/>
</dbReference>
<feature type="domain" description="AAA" evidence="2">
    <location>
        <begin position="3"/>
        <end position="178"/>
    </location>
</feature>
<evidence type="ECO:0000259" key="2">
    <source>
        <dbReference type="Pfam" id="PF13614"/>
    </source>
</evidence>
<dbReference type="PATRIC" id="fig|1305731.5.peg.38"/>
<evidence type="ECO:0000313" key="4">
    <source>
        <dbReference type="Proteomes" id="UP000050416"/>
    </source>
</evidence>
<gene>
    <name evidence="3" type="primary">parA-2</name>
    <name evidence="3" type="ORF">HLUCCX14_08515</name>
</gene>